<protein>
    <submittedName>
        <fullName evidence="6">Arylphorin subunit alpha</fullName>
    </submittedName>
</protein>
<dbReference type="Pfam" id="PF03723">
    <property type="entry name" value="Hemocyanin_C"/>
    <property type="match status" value="1"/>
</dbReference>
<feature type="signal peptide" evidence="2">
    <location>
        <begin position="1"/>
        <end position="26"/>
    </location>
</feature>
<dbReference type="InterPro" id="IPR000896">
    <property type="entry name" value="Hemocyanin/hexamerin_mid_dom"/>
</dbReference>
<dbReference type="InterPro" id="IPR013788">
    <property type="entry name" value="Hemocyanin/hexamerin"/>
</dbReference>
<feature type="chain" id="PRO_5004737621" evidence="2">
    <location>
        <begin position="27"/>
        <end position="705"/>
    </location>
</feature>
<feature type="domain" description="Hemocyanin C-terminal" evidence="5">
    <location>
        <begin position="449"/>
        <end position="697"/>
    </location>
</feature>
<dbReference type="InterPro" id="IPR036697">
    <property type="entry name" value="Hemocyanin_N_sf"/>
</dbReference>
<dbReference type="Gene3D" id="2.60.40.1520">
    <property type="entry name" value="Hemocyanin, C-terminal domain"/>
    <property type="match status" value="1"/>
</dbReference>
<name>V5H0Q5_ANOGL</name>
<dbReference type="AlphaFoldDB" id="V5H0Q5"/>
<evidence type="ECO:0000256" key="1">
    <source>
        <dbReference type="ARBA" id="ARBA00022761"/>
    </source>
</evidence>
<dbReference type="SUPFAM" id="SSF48056">
    <property type="entry name" value="Di-copper centre-containing domain"/>
    <property type="match status" value="1"/>
</dbReference>
<dbReference type="InterPro" id="IPR008922">
    <property type="entry name" value="Di-copper_centre_dom_sf"/>
</dbReference>
<reference evidence="6" key="1">
    <citation type="submission" date="2013-07" db="EMBL/GenBank/DDBJ databases">
        <title>Midgut Transcriptome Profiling of Anoplphora glabripennis, a Lignocellulose Degrading, Wood-Boring Cerambycid.</title>
        <authorList>
            <person name="Scully E.D."/>
            <person name="Hoover K."/>
            <person name="Carlson J.E."/>
            <person name="Tien M."/>
            <person name="Geib S.M."/>
        </authorList>
    </citation>
    <scope>NUCLEOTIDE SEQUENCE</scope>
</reference>
<evidence type="ECO:0000259" key="3">
    <source>
        <dbReference type="Pfam" id="PF00372"/>
    </source>
</evidence>
<feature type="domain" description="Hemocyanin N-terminal" evidence="4">
    <location>
        <begin position="35"/>
        <end position="152"/>
    </location>
</feature>
<dbReference type="SUPFAM" id="SSF81296">
    <property type="entry name" value="E set domains"/>
    <property type="match status" value="1"/>
</dbReference>
<dbReference type="Gene3D" id="1.10.1280.10">
    <property type="entry name" value="Di-copper center containing domain from catechol oxidase"/>
    <property type="match status" value="1"/>
</dbReference>
<sequence>WVSVRVTNMKLVQVLLVAALCAFASSSEVPIAKIQKDVLLLLAHINQPPMYPQWTKTMETYNVSLHASEYSKPEVVHQYELYESYGFLPKGEIFSVMYQPHLNQSIILFELFYYAKTYEAFYNTAVWARYHFNEGVFLYAYSLAVVHRPDMQDVILPPIYEIYPYYFYNVEVIQQAFKLKQMHNPQHPISAYDQNHGYTVFANYSGHYLNLHPEQSLSYYLEDVGINAFYYYYNLYYPFWMSSKEYGFAAVNRGEEYFVLYSQLIAKYYMERLSNGFGEIQYLNWDLPIETPYYPSLDYPNGLEFPYRPPFVKLQEYYYNYGQTWSWKSNYGYSYNLIQDWERRISDAIDYGVLNVHGQKINLYDSDALNILGNLIEGNPDSPNSEFYGMIWLYARHLLGYSYQPLDKYHIAPSALEHFETSLRDPVFYQLYKKIILLFYKYLYKLPFYSYDDLVFPGVEVVGVEIDKLVTYDDYFYSDISNVVYDTKDELLQDSFHIRVAQTRLNHKPFNYKITVKSEKAVQSVVKVFIAPIYDEYNRYINMTYNFMNMVLLDYFVYDLKAGQNPITRNSYDSQLYGKDPLSYHEIYQQMLSAESGKGSWSADQYYWYFPHRYMLPQGTPSGLPFQFYVAVYPYVPEKTEGSSSSRGFESFFYPIVNGKQFIDSYPLLYPFDKPIVYEKFWHGIPNFYSYETKVYHVEDVNVVH</sequence>
<dbReference type="PANTHER" id="PTHR11511">
    <property type="entry name" value="LARVAL STORAGE PROTEIN/PHENOLOXIDASE"/>
    <property type="match status" value="1"/>
</dbReference>
<evidence type="ECO:0000259" key="5">
    <source>
        <dbReference type="Pfam" id="PF03723"/>
    </source>
</evidence>
<keyword evidence="1" id="KW-0758">Storage protein</keyword>
<dbReference type="Pfam" id="PF00372">
    <property type="entry name" value="Hemocyanin_M"/>
    <property type="match status" value="1"/>
</dbReference>
<feature type="domain" description="Hemocyanin middle" evidence="3">
    <location>
        <begin position="158"/>
        <end position="438"/>
    </location>
</feature>
<dbReference type="GO" id="GO:0005615">
    <property type="term" value="C:extracellular space"/>
    <property type="evidence" value="ECO:0007669"/>
    <property type="project" value="UniProtKB-ARBA"/>
</dbReference>
<dbReference type="GO" id="GO:0045735">
    <property type="term" value="F:nutrient reservoir activity"/>
    <property type="evidence" value="ECO:0007669"/>
    <property type="project" value="UniProtKB-KW"/>
</dbReference>
<dbReference type="PROSITE" id="PS00210">
    <property type="entry name" value="HEMOCYANIN_2"/>
    <property type="match status" value="1"/>
</dbReference>
<keyword evidence="2" id="KW-0732">Signal</keyword>
<evidence type="ECO:0000259" key="4">
    <source>
        <dbReference type="Pfam" id="PF03722"/>
    </source>
</evidence>
<dbReference type="EMBL" id="GALX01002053">
    <property type="protein sequence ID" value="JAB66413.1"/>
    <property type="molecule type" value="Transcribed_RNA"/>
</dbReference>
<gene>
    <name evidence="6" type="primary">ARYA</name>
</gene>
<dbReference type="PRINTS" id="PR00187">
    <property type="entry name" value="HAEMOCYANIN"/>
</dbReference>
<proteinExistence type="predicted"/>
<dbReference type="PANTHER" id="PTHR11511:SF5">
    <property type="entry name" value="FAT-BODY PROTEIN 1-RELATED"/>
    <property type="match status" value="1"/>
</dbReference>
<dbReference type="InterPro" id="IPR005203">
    <property type="entry name" value="Hemocyanin_C"/>
</dbReference>
<accession>V5H0Q5</accession>
<organism evidence="6">
    <name type="scientific">Anoplophora glabripennis</name>
    <name type="common">Asian longhorn beetle</name>
    <name type="synonym">Anoplophora nobilis</name>
    <dbReference type="NCBI Taxonomy" id="217634"/>
    <lineage>
        <taxon>Eukaryota</taxon>
        <taxon>Metazoa</taxon>
        <taxon>Ecdysozoa</taxon>
        <taxon>Arthropoda</taxon>
        <taxon>Hexapoda</taxon>
        <taxon>Insecta</taxon>
        <taxon>Pterygota</taxon>
        <taxon>Neoptera</taxon>
        <taxon>Endopterygota</taxon>
        <taxon>Coleoptera</taxon>
        <taxon>Polyphaga</taxon>
        <taxon>Cucujiformia</taxon>
        <taxon>Chrysomeloidea</taxon>
        <taxon>Cerambycidae</taxon>
        <taxon>Lamiinae</taxon>
        <taxon>Lamiini</taxon>
        <taxon>Anoplophora</taxon>
    </lineage>
</organism>
<dbReference type="InterPro" id="IPR005204">
    <property type="entry name" value="Hemocyanin_N"/>
</dbReference>
<feature type="non-terminal residue" evidence="6">
    <location>
        <position position="1"/>
    </location>
</feature>
<dbReference type="InterPro" id="IPR037020">
    <property type="entry name" value="Hemocyanin_C_sf"/>
</dbReference>
<dbReference type="Pfam" id="PF03722">
    <property type="entry name" value="Hemocyanin_N"/>
    <property type="match status" value="1"/>
</dbReference>
<dbReference type="SUPFAM" id="SSF48050">
    <property type="entry name" value="Hemocyanin, N-terminal domain"/>
    <property type="match status" value="1"/>
</dbReference>
<evidence type="ECO:0000256" key="2">
    <source>
        <dbReference type="SAM" id="SignalP"/>
    </source>
</evidence>
<evidence type="ECO:0000313" key="6">
    <source>
        <dbReference type="EMBL" id="JAB66413.1"/>
    </source>
</evidence>
<dbReference type="InterPro" id="IPR014756">
    <property type="entry name" value="Ig_E-set"/>
</dbReference>
<dbReference type="Gene3D" id="1.20.1370.10">
    <property type="entry name" value="Hemocyanin, N-terminal domain"/>
    <property type="match status" value="1"/>
</dbReference>